<dbReference type="Gene3D" id="3.40.30.10">
    <property type="entry name" value="Glutaredoxin"/>
    <property type="match status" value="1"/>
</dbReference>
<keyword evidence="1" id="KW-0676">Redox-active center</keyword>
<dbReference type="GO" id="GO:0042597">
    <property type="term" value="C:periplasmic space"/>
    <property type="evidence" value="ECO:0007669"/>
    <property type="project" value="UniProtKB-SubCell"/>
</dbReference>
<keyword evidence="1" id="KW-0732">Signal</keyword>
<dbReference type="PANTHER" id="PTHR35272:SF3">
    <property type="entry name" value="THIOL:DISULFIDE INTERCHANGE PROTEIN DSBC"/>
    <property type="match status" value="1"/>
</dbReference>
<feature type="signal peptide" evidence="1">
    <location>
        <begin position="1"/>
        <end position="25"/>
    </location>
</feature>
<keyword evidence="4" id="KW-1185">Reference proteome</keyword>
<dbReference type="Proteomes" id="UP000189462">
    <property type="component" value="Unassembled WGS sequence"/>
</dbReference>
<reference evidence="3 4" key="1">
    <citation type="submission" date="2017-02" db="EMBL/GenBank/DDBJ databases">
        <title>Genomic diversity within the haloalkaliphilic genus Thioalkalivibrio.</title>
        <authorList>
            <person name="Ahn A.-C."/>
            <person name="Meier-Kolthoff J."/>
            <person name="Overmars L."/>
            <person name="Richter M."/>
            <person name="Woyke T."/>
            <person name="Sorokin D.Y."/>
            <person name="Muyzer G."/>
        </authorList>
    </citation>
    <scope>NUCLEOTIDE SEQUENCE [LARGE SCALE GENOMIC DNA]</scope>
    <source>
        <strain evidence="3 4">ALJD</strain>
    </source>
</reference>
<evidence type="ECO:0000256" key="1">
    <source>
        <dbReference type="RuleBase" id="RU364038"/>
    </source>
</evidence>
<dbReference type="Pfam" id="PF13098">
    <property type="entry name" value="Thioredoxin_2"/>
    <property type="match status" value="1"/>
</dbReference>
<evidence type="ECO:0000313" key="3">
    <source>
        <dbReference type="EMBL" id="OOG24933.1"/>
    </source>
</evidence>
<dbReference type="SUPFAM" id="SSF52833">
    <property type="entry name" value="Thioredoxin-like"/>
    <property type="match status" value="1"/>
</dbReference>
<dbReference type="AlphaFoldDB" id="A0A1V3NJ19"/>
<accession>A0A1V3NJ19</accession>
<comment type="subcellular location">
    <subcellularLocation>
        <location evidence="1">Periplasm</location>
    </subcellularLocation>
</comment>
<dbReference type="InterPro" id="IPR033954">
    <property type="entry name" value="DiS-bond_Isoase_DsbC/G"/>
</dbReference>
<comment type="caution">
    <text evidence="3">The sequence shown here is derived from an EMBL/GenBank/DDBJ whole genome shotgun (WGS) entry which is preliminary data.</text>
</comment>
<feature type="chain" id="PRO_5011809855" description="Thiol:disulfide interchange protein" evidence="1">
    <location>
        <begin position="26"/>
        <end position="178"/>
    </location>
</feature>
<proteinExistence type="inferred from homology"/>
<dbReference type="EMBL" id="MVBK01000042">
    <property type="protein sequence ID" value="OOG24933.1"/>
    <property type="molecule type" value="Genomic_DNA"/>
</dbReference>
<dbReference type="PANTHER" id="PTHR35272">
    <property type="entry name" value="THIOL:DISULFIDE INTERCHANGE PROTEIN DSBC-RELATED"/>
    <property type="match status" value="1"/>
</dbReference>
<dbReference type="STRING" id="108003.B1C78_07620"/>
<sequence>MRAHTHSLVYLLAAWALTLGALAQAAGAPPEKVKERVGAIDDSELIVYEPEGDVTHSVVVFTDVNCTHCRLLHFRMDEYLEKGIRVKYAAFPVHGNSRRLMEAVWCREDRKAAMDEAKRSVKLEAADCETPVMNHLDIALELSLYGTPAIVTTEGRVLYGYLPGVEVLNVLDDSPAKE</sequence>
<comment type="function">
    <text evidence="1">Required for disulfide bond formation in some periplasmic proteins. Acts by transferring its disulfide bond to other proteins and is reduced in the process.</text>
</comment>
<keyword evidence="1" id="KW-0574">Periplasm</keyword>
<organism evidence="3 4">
    <name type="scientific">Thioalkalivibrio denitrificans</name>
    <dbReference type="NCBI Taxonomy" id="108003"/>
    <lineage>
        <taxon>Bacteria</taxon>
        <taxon>Pseudomonadati</taxon>
        <taxon>Pseudomonadota</taxon>
        <taxon>Gammaproteobacteria</taxon>
        <taxon>Chromatiales</taxon>
        <taxon>Ectothiorhodospiraceae</taxon>
        <taxon>Thioalkalivibrio</taxon>
    </lineage>
</organism>
<dbReference type="InterPro" id="IPR036249">
    <property type="entry name" value="Thioredoxin-like_sf"/>
</dbReference>
<name>A0A1V3NJ19_9GAMM</name>
<dbReference type="InterPro" id="IPR051470">
    <property type="entry name" value="Thiol:disulfide_interchange"/>
</dbReference>
<dbReference type="RefSeq" id="WP_077278556.1">
    <property type="nucleotide sequence ID" value="NZ_MVBK01000042.1"/>
</dbReference>
<dbReference type="OrthoDB" id="12976at2"/>
<gene>
    <name evidence="3" type="ORF">B1C78_07620</name>
</gene>
<evidence type="ECO:0000313" key="4">
    <source>
        <dbReference type="Proteomes" id="UP000189462"/>
    </source>
</evidence>
<dbReference type="CDD" id="cd03020">
    <property type="entry name" value="DsbA_DsbC_DsbG"/>
    <property type="match status" value="1"/>
</dbReference>
<comment type="similarity">
    <text evidence="1">Belongs to the thioredoxin family. DsbC subfamily.</text>
</comment>
<evidence type="ECO:0000259" key="2">
    <source>
        <dbReference type="Pfam" id="PF13098"/>
    </source>
</evidence>
<feature type="domain" description="Thioredoxin-like fold" evidence="2">
    <location>
        <begin position="53"/>
        <end position="169"/>
    </location>
</feature>
<protein>
    <recommendedName>
        <fullName evidence="1">Thiol:disulfide interchange protein</fullName>
    </recommendedName>
</protein>
<dbReference type="InterPro" id="IPR012336">
    <property type="entry name" value="Thioredoxin-like_fold"/>
</dbReference>